<evidence type="ECO:0000256" key="2">
    <source>
        <dbReference type="SAM" id="Phobius"/>
    </source>
</evidence>
<name>D2VKV1_NAEGR</name>
<dbReference type="RefSeq" id="XP_002675249.1">
    <property type="nucleotide sequence ID" value="XM_002675203.1"/>
</dbReference>
<dbReference type="KEGG" id="ngr:NAEGRDRAFT_69561"/>
<dbReference type="Proteomes" id="UP000006671">
    <property type="component" value="Unassembled WGS sequence"/>
</dbReference>
<protein>
    <submittedName>
        <fullName evidence="3">Predicted protein</fullName>
    </submittedName>
</protein>
<dbReference type="EMBL" id="GG738879">
    <property type="protein sequence ID" value="EFC42505.1"/>
    <property type="molecule type" value="Genomic_DNA"/>
</dbReference>
<dbReference type="OMA" id="CERYLKF"/>
<keyword evidence="2" id="KW-0812">Transmembrane</keyword>
<keyword evidence="2" id="KW-1133">Transmembrane helix</keyword>
<organism evidence="4">
    <name type="scientific">Naegleria gruberi</name>
    <name type="common">Amoeba</name>
    <dbReference type="NCBI Taxonomy" id="5762"/>
    <lineage>
        <taxon>Eukaryota</taxon>
        <taxon>Discoba</taxon>
        <taxon>Heterolobosea</taxon>
        <taxon>Tetramitia</taxon>
        <taxon>Eutetramitia</taxon>
        <taxon>Vahlkampfiidae</taxon>
        <taxon>Naegleria</taxon>
    </lineage>
</organism>
<reference evidence="3 4" key="1">
    <citation type="journal article" date="2010" name="Cell">
        <title>The genome of Naegleria gruberi illuminates early eukaryotic versatility.</title>
        <authorList>
            <person name="Fritz-Laylin L.K."/>
            <person name="Prochnik S.E."/>
            <person name="Ginger M.L."/>
            <person name="Dacks J.B."/>
            <person name="Carpenter M.L."/>
            <person name="Field M.C."/>
            <person name="Kuo A."/>
            <person name="Paredez A."/>
            <person name="Chapman J."/>
            <person name="Pham J."/>
            <person name="Shu S."/>
            <person name="Neupane R."/>
            <person name="Cipriano M."/>
            <person name="Mancuso J."/>
            <person name="Tu H."/>
            <person name="Salamov A."/>
            <person name="Lindquist E."/>
            <person name="Shapiro H."/>
            <person name="Lucas S."/>
            <person name="Grigoriev I.V."/>
            <person name="Cande W.Z."/>
            <person name="Fulton C."/>
            <person name="Rokhsar D.S."/>
            <person name="Dawson S.C."/>
        </authorList>
    </citation>
    <scope>NUCLEOTIDE SEQUENCE [LARGE SCALE GENOMIC DNA]</scope>
    <source>
        <strain evidence="3 4">NEG-M</strain>
    </source>
</reference>
<feature type="region of interest" description="Disordered" evidence="1">
    <location>
        <begin position="185"/>
        <end position="214"/>
    </location>
</feature>
<dbReference type="InParanoid" id="D2VKV1"/>
<dbReference type="OrthoDB" id="10570014at2759"/>
<sequence length="360" mass="41168">MEAILLEHDETLQHETTLETTATTETTISVVDTTGVVLIVVPFIVLIGLFFIIIVLCKRRLHRGIKIAKVGKTNHIQMMIQNQKMMMNKQLASSKKDAPRKTFGSKKEYEMTQSFSKYVWGIQEKVINTLSAVDMKHHQVDGFDSIYTQSRYALSSPSSPATMPNFRTPTQQATTANLKNSWHWKAEESTSNQDSPKPKAIPNSSSQILTPKRRTDAMESHLKTSQSFIDDDGLDEYTTIHNRRDNEALLQERKSLLETQPISYKQFIQHSIIIIEQAAGLSCDLPCNQLGITTRQIIEYIRDRVGFSQEDCERYLKFLEKASYSSEKTCITDREFELFSSSFLSILQQIDSYYLQTTLL</sequence>
<dbReference type="VEuPathDB" id="AmoebaDB:NAEGRDRAFT_69561"/>
<accession>D2VKV1</accession>
<dbReference type="AlphaFoldDB" id="D2VKV1"/>
<proteinExistence type="predicted"/>
<evidence type="ECO:0000313" key="4">
    <source>
        <dbReference type="Proteomes" id="UP000006671"/>
    </source>
</evidence>
<feature type="transmembrane region" description="Helical" evidence="2">
    <location>
        <begin position="36"/>
        <end position="57"/>
    </location>
</feature>
<keyword evidence="4" id="KW-1185">Reference proteome</keyword>
<evidence type="ECO:0000313" key="3">
    <source>
        <dbReference type="EMBL" id="EFC42505.1"/>
    </source>
</evidence>
<gene>
    <name evidence="3" type="ORF">NAEGRDRAFT_69561</name>
</gene>
<keyword evidence="2" id="KW-0472">Membrane</keyword>
<evidence type="ECO:0000256" key="1">
    <source>
        <dbReference type="SAM" id="MobiDB-lite"/>
    </source>
</evidence>
<dbReference type="GeneID" id="8851726"/>